<keyword evidence="2" id="KW-1185">Reference proteome</keyword>
<gene>
    <name evidence="1" type="ORF">Mal64_35580</name>
</gene>
<name>A0A5C5ZH30_9BACT</name>
<protein>
    <submittedName>
        <fullName evidence="1">Uncharacterized protein</fullName>
    </submittedName>
</protein>
<evidence type="ECO:0000313" key="1">
    <source>
        <dbReference type="EMBL" id="TWT86729.1"/>
    </source>
</evidence>
<dbReference type="OrthoDB" id="9873877at2"/>
<organism evidence="1 2">
    <name type="scientific">Pseudobythopirellula maris</name>
    <dbReference type="NCBI Taxonomy" id="2527991"/>
    <lineage>
        <taxon>Bacteria</taxon>
        <taxon>Pseudomonadati</taxon>
        <taxon>Planctomycetota</taxon>
        <taxon>Planctomycetia</taxon>
        <taxon>Pirellulales</taxon>
        <taxon>Lacipirellulaceae</taxon>
        <taxon>Pseudobythopirellula</taxon>
    </lineage>
</organism>
<dbReference type="AlphaFoldDB" id="A0A5C5ZH30"/>
<reference evidence="1 2" key="1">
    <citation type="submission" date="2019-02" db="EMBL/GenBank/DDBJ databases">
        <title>Deep-cultivation of Planctomycetes and their phenomic and genomic characterization uncovers novel biology.</title>
        <authorList>
            <person name="Wiegand S."/>
            <person name="Jogler M."/>
            <person name="Boedeker C."/>
            <person name="Pinto D."/>
            <person name="Vollmers J."/>
            <person name="Rivas-Marin E."/>
            <person name="Kohn T."/>
            <person name="Peeters S.H."/>
            <person name="Heuer A."/>
            <person name="Rast P."/>
            <person name="Oberbeckmann S."/>
            <person name="Bunk B."/>
            <person name="Jeske O."/>
            <person name="Meyerdierks A."/>
            <person name="Storesund J.E."/>
            <person name="Kallscheuer N."/>
            <person name="Luecker S."/>
            <person name="Lage O.M."/>
            <person name="Pohl T."/>
            <person name="Merkel B.J."/>
            <person name="Hornburger P."/>
            <person name="Mueller R.-W."/>
            <person name="Bruemmer F."/>
            <person name="Labrenz M."/>
            <person name="Spormann A.M."/>
            <person name="Op Den Camp H."/>
            <person name="Overmann J."/>
            <person name="Amann R."/>
            <person name="Jetten M.S.M."/>
            <person name="Mascher T."/>
            <person name="Medema M.H."/>
            <person name="Devos D.P."/>
            <person name="Kaster A.-K."/>
            <person name="Ovreas L."/>
            <person name="Rohde M."/>
            <person name="Galperin M.Y."/>
            <person name="Jogler C."/>
        </authorList>
    </citation>
    <scope>NUCLEOTIDE SEQUENCE [LARGE SCALE GENOMIC DNA]</scope>
    <source>
        <strain evidence="1 2">Mal64</strain>
    </source>
</reference>
<proteinExistence type="predicted"/>
<evidence type="ECO:0000313" key="2">
    <source>
        <dbReference type="Proteomes" id="UP000315440"/>
    </source>
</evidence>
<dbReference type="Proteomes" id="UP000315440">
    <property type="component" value="Unassembled WGS sequence"/>
</dbReference>
<comment type="caution">
    <text evidence="1">The sequence shown here is derived from an EMBL/GenBank/DDBJ whole genome shotgun (WGS) entry which is preliminary data.</text>
</comment>
<dbReference type="RefSeq" id="WP_146402745.1">
    <property type="nucleotide sequence ID" value="NZ_SJPQ01000004.1"/>
</dbReference>
<sequence length="111" mass="12708">MITNSRSPFESPSQCLISWRQVVRRVRNVLIVGAVLGLLIDRVGEPLLRWEYRYRGSRAHPQILNATYVGLRGRVESDGLDGAGDCPLVLFVRPDPPLWRRVTDPFWPRTP</sequence>
<dbReference type="EMBL" id="SJPQ01000004">
    <property type="protein sequence ID" value="TWT86729.1"/>
    <property type="molecule type" value="Genomic_DNA"/>
</dbReference>
<accession>A0A5C5ZH30</accession>